<dbReference type="Pfam" id="PF20469">
    <property type="entry name" value="OLD-like_TOPRIM"/>
    <property type="match status" value="1"/>
</dbReference>
<dbReference type="InterPro" id="IPR041685">
    <property type="entry name" value="AAA_GajA/Old/RecF-like"/>
</dbReference>
<dbReference type="PANTHER" id="PTHR43581:SF4">
    <property type="entry name" value="ATP_GTP PHOSPHATASE"/>
    <property type="match status" value="1"/>
</dbReference>
<dbReference type="Gene3D" id="3.40.50.300">
    <property type="entry name" value="P-loop containing nucleotide triphosphate hydrolases"/>
    <property type="match status" value="1"/>
</dbReference>
<evidence type="ECO:0000313" key="4">
    <source>
        <dbReference type="EMBL" id="NOU93090.1"/>
    </source>
</evidence>
<comment type="caution">
    <text evidence="4">The sequence shown here is derived from an EMBL/GenBank/DDBJ whole genome shotgun (WGS) entry which is preliminary data.</text>
</comment>
<dbReference type="Pfam" id="PF13175">
    <property type="entry name" value="AAA_15"/>
    <property type="match status" value="1"/>
</dbReference>
<gene>
    <name evidence="4" type="ORF">GC093_07560</name>
</gene>
<dbReference type="GO" id="GO:0016887">
    <property type="term" value="F:ATP hydrolysis activity"/>
    <property type="evidence" value="ECO:0007669"/>
    <property type="project" value="InterPro"/>
</dbReference>
<evidence type="ECO:0000259" key="2">
    <source>
        <dbReference type="Pfam" id="PF13304"/>
    </source>
</evidence>
<dbReference type="CDD" id="cd01026">
    <property type="entry name" value="TOPRIM_OLD"/>
    <property type="match status" value="1"/>
</dbReference>
<dbReference type="PANTHER" id="PTHR43581">
    <property type="entry name" value="ATP/GTP PHOSPHATASE"/>
    <property type="match status" value="1"/>
</dbReference>
<organism evidence="4 5">
    <name type="scientific">Paenibacillus foliorum</name>
    <dbReference type="NCBI Taxonomy" id="2654974"/>
    <lineage>
        <taxon>Bacteria</taxon>
        <taxon>Bacillati</taxon>
        <taxon>Bacillota</taxon>
        <taxon>Bacilli</taxon>
        <taxon>Bacillales</taxon>
        <taxon>Paenibacillaceae</taxon>
        <taxon>Paenibacillus</taxon>
    </lineage>
</organism>
<feature type="domain" description="Endonuclease GajA/Old nuclease/RecF-like AAA" evidence="1">
    <location>
        <begin position="5"/>
        <end position="282"/>
    </location>
</feature>
<evidence type="ECO:0000259" key="1">
    <source>
        <dbReference type="Pfam" id="PF13175"/>
    </source>
</evidence>
<evidence type="ECO:0000313" key="5">
    <source>
        <dbReference type="Proteomes" id="UP000641588"/>
    </source>
</evidence>
<keyword evidence="5" id="KW-1185">Reference proteome</keyword>
<name>A0A972GUL0_9BACL</name>
<accession>A0A972GUL0</accession>
<dbReference type="EMBL" id="WHOD01000028">
    <property type="protein sequence ID" value="NOU93090.1"/>
    <property type="molecule type" value="Genomic_DNA"/>
</dbReference>
<feature type="domain" description="OLD protein-like TOPRIM" evidence="3">
    <location>
        <begin position="436"/>
        <end position="499"/>
    </location>
</feature>
<dbReference type="Pfam" id="PF13304">
    <property type="entry name" value="AAA_21"/>
    <property type="match status" value="1"/>
</dbReference>
<dbReference type="Proteomes" id="UP000641588">
    <property type="component" value="Unassembled WGS sequence"/>
</dbReference>
<dbReference type="GO" id="GO:0005524">
    <property type="term" value="F:ATP binding"/>
    <property type="evidence" value="ECO:0007669"/>
    <property type="project" value="InterPro"/>
</dbReference>
<sequence>MRSPYISKVKIKNFRNFVDEEVILNHKQVIIGENNIGKTNFIKALQLILDPQLSDDDRNLQESDFNEQLIDPMINGEIIEIVVEIRGYEHNRNILAVLSDATVSTSPHTLRLNYKYYPIPRADGSNAYEYKIFQGNDEDQSFTYKQRKYLNLKVIKALRDVESEMKSSKHSPVLQLLRQYDIDKDELKEIAERMKENSELLLTIDEVNDLEKRINNRFDEIIKIERGTEIKFETIDVNTQRLINSIKTMVGQERFRRSISESSLGLNNILYITLMLLLIEDKTIPRIMKPSLYESLLEKEHSQIITTCYDISDKGKYVLKDGLEPNVISALYNFMDIHNPPLKGFTFLAIEEPEAHLHPTLQRILYQDVMRGSTSILLTTHSTHITSVAPIDSIVHLLRTAENGTKIKATSDLQMSLKDKKDIERYVDVKRGELYFGKGIILVEGIAEEYLIPSFAEIMDVSLDSKGIIVCSIDSTNFKPYFKFLHALGIPYVIITDGDYYINTTNQKGEAIRQYHIIKETSHASYGYLGYELAFKSLVELDKIAEREIPQTSEIQIQKLNEFGVYAGEYTLEVEIMSVCGDDDELKSVISDIYNDLTLGGDIQKRNFRNELDQKEYWKCLLKIEGKGIGKGRFAQKLAAVSRVGHVPQYVKDAIENIISKVEVNVD</sequence>
<dbReference type="InterPro" id="IPR027417">
    <property type="entry name" value="P-loop_NTPase"/>
</dbReference>
<dbReference type="InterPro" id="IPR051396">
    <property type="entry name" value="Bact_Antivir_Def_Nuclease"/>
</dbReference>
<proteinExistence type="predicted"/>
<feature type="domain" description="ATPase AAA-type core" evidence="2">
    <location>
        <begin position="343"/>
        <end position="385"/>
    </location>
</feature>
<dbReference type="InterPro" id="IPR034139">
    <property type="entry name" value="TOPRIM_OLD"/>
</dbReference>
<dbReference type="SUPFAM" id="SSF52540">
    <property type="entry name" value="P-loop containing nucleoside triphosphate hydrolases"/>
    <property type="match status" value="1"/>
</dbReference>
<evidence type="ECO:0000259" key="3">
    <source>
        <dbReference type="Pfam" id="PF20469"/>
    </source>
</evidence>
<reference evidence="4" key="1">
    <citation type="submission" date="2019-10" db="EMBL/GenBank/DDBJ databases">
        <title>Description of Paenibacillus glebae sp. nov.</title>
        <authorList>
            <person name="Carlier A."/>
            <person name="Qi S."/>
        </authorList>
    </citation>
    <scope>NUCLEOTIDE SEQUENCE</scope>
    <source>
        <strain evidence="4">LMG 31456</strain>
    </source>
</reference>
<dbReference type="AlphaFoldDB" id="A0A972GUL0"/>
<dbReference type="InterPro" id="IPR003959">
    <property type="entry name" value="ATPase_AAA_core"/>
</dbReference>
<protein>
    <submittedName>
        <fullName evidence="4">AAA family ATPase</fullName>
    </submittedName>
</protein>